<dbReference type="Proteomes" id="UP000177390">
    <property type="component" value="Unassembled WGS sequence"/>
</dbReference>
<evidence type="ECO:0000313" key="1">
    <source>
        <dbReference type="EMBL" id="OGD69760.1"/>
    </source>
</evidence>
<sequence>MGKPKEAQGTPEQTTFENTLQLRFRGLVLDMLFTRWHSEELDRLLDLYQKGDLDACYILGFVSTHHEAKVCPEHYGAGRNLWDYVTKEMYPLLQAKYGNQVGSDIYRQLFGFLFENQDLVADGELNQTLVLSWLSSLEAALGHIEQTIFISAGNSTKTYLESKIQETEANVQVFRIALVENGGELKNGRRVDQEYIDGLEKKIRSYNEALNRLKDFQTSVGKIILES</sequence>
<dbReference type="EMBL" id="MFAH01000074">
    <property type="protein sequence ID" value="OGD69760.1"/>
    <property type="molecule type" value="Genomic_DNA"/>
</dbReference>
<proteinExistence type="predicted"/>
<reference evidence="1 2" key="1">
    <citation type="journal article" date="2016" name="Nat. Commun.">
        <title>Thousands of microbial genomes shed light on interconnected biogeochemical processes in an aquifer system.</title>
        <authorList>
            <person name="Anantharaman K."/>
            <person name="Brown C.T."/>
            <person name="Hug L.A."/>
            <person name="Sharon I."/>
            <person name="Castelle C.J."/>
            <person name="Probst A.J."/>
            <person name="Thomas B.C."/>
            <person name="Singh A."/>
            <person name="Wilkins M.J."/>
            <person name="Karaoz U."/>
            <person name="Brodie E.L."/>
            <person name="Williams K.H."/>
            <person name="Hubbard S.S."/>
            <person name="Banfield J.F."/>
        </authorList>
    </citation>
    <scope>NUCLEOTIDE SEQUENCE [LARGE SCALE GENOMIC DNA]</scope>
</reference>
<dbReference type="AlphaFoldDB" id="A0A1F5EQZ4"/>
<name>A0A1F5EQZ4_9BACT</name>
<protein>
    <submittedName>
        <fullName evidence="1">Uncharacterized protein</fullName>
    </submittedName>
</protein>
<comment type="caution">
    <text evidence="1">The sequence shown here is derived from an EMBL/GenBank/DDBJ whole genome shotgun (WGS) entry which is preliminary data.</text>
</comment>
<accession>A0A1F5EQZ4</accession>
<organism evidence="1 2">
    <name type="scientific">Candidatus Collierbacteria bacterium RIFCSPHIGHO2_02_FULL_49_10</name>
    <dbReference type="NCBI Taxonomy" id="1817723"/>
    <lineage>
        <taxon>Bacteria</taxon>
        <taxon>Candidatus Collieribacteriota</taxon>
    </lineage>
</organism>
<gene>
    <name evidence="1" type="ORF">A3D09_04370</name>
</gene>
<evidence type="ECO:0000313" key="2">
    <source>
        <dbReference type="Proteomes" id="UP000177390"/>
    </source>
</evidence>